<dbReference type="PROSITE" id="PS50949">
    <property type="entry name" value="HTH_GNTR"/>
    <property type="match status" value="1"/>
</dbReference>
<reference evidence="5 6" key="1">
    <citation type="submission" date="2024-11" db="EMBL/GenBank/DDBJ databases">
        <authorList>
            <person name="Heng Y.C."/>
            <person name="Lim A.C.H."/>
            <person name="Lee J.K.Y."/>
            <person name="Kittelmann S."/>
        </authorList>
    </citation>
    <scope>NUCLEOTIDE SEQUENCE [LARGE SCALE GENOMIC DNA]</scope>
    <source>
        <strain evidence="5 6">WILCCON 0185</strain>
    </source>
</reference>
<dbReference type="Proteomes" id="UP001623591">
    <property type="component" value="Unassembled WGS sequence"/>
</dbReference>
<keyword evidence="3" id="KW-0804">Transcription</keyword>
<comment type="caution">
    <text evidence="5">The sequence shown here is derived from an EMBL/GenBank/DDBJ whole genome shotgun (WGS) entry which is preliminary data.</text>
</comment>
<name>A0ABW8T544_9CLOT</name>
<sequence>MNLEVIKINIQIKKQSGVPLYLQVKKQIMDQIRDGSLKVGYKMPTERELSENLKVSRNTVSMAYKELEQERVLKSYQGKGTFVAEEARPWKAQGLKDKIIKLVDLGLEEALEVGMDVDEFLEMVVQRVEEKKEHMSKMTAVYVECNIEQARMFSHQLSKDTNMNIIPLTVPDLTRMEPETKDTIEKAQVIIATFNHVNEVKDLTRDFHREVLGIAIKPDLGTIVKIARFPDGIKFGFLCISEEFKFKIRGAIEESGLGNINIVYSNTQNEEELINIVDNSDVLIVSPGRYKDVEKFNKDNKEIIRFIYTLDDGSVKALKSKILEINYQK</sequence>
<keyword evidence="1" id="KW-0805">Transcription regulation</keyword>
<organism evidence="5 6">
    <name type="scientific">Candidatus Clostridium stratigraminis</name>
    <dbReference type="NCBI Taxonomy" id="3381661"/>
    <lineage>
        <taxon>Bacteria</taxon>
        <taxon>Bacillati</taxon>
        <taxon>Bacillota</taxon>
        <taxon>Clostridia</taxon>
        <taxon>Eubacteriales</taxon>
        <taxon>Clostridiaceae</taxon>
        <taxon>Clostridium</taxon>
    </lineage>
</organism>
<dbReference type="InterPro" id="IPR036388">
    <property type="entry name" value="WH-like_DNA-bd_sf"/>
</dbReference>
<evidence type="ECO:0000256" key="3">
    <source>
        <dbReference type="ARBA" id="ARBA00023163"/>
    </source>
</evidence>
<dbReference type="PANTHER" id="PTHR38445">
    <property type="entry name" value="HTH-TYPE TRANSCRIPTIONAL REPRESSOR YTRA"/>
    <property type="match status" value="1"/>
</dbReference>
<evidence type="ECO:0000256" key="1">
    <source>
        <dbReference type="ARBA" id="ARBA00023015"/>
    </source>
</evidence>
<evidence type="ECO:0000313" key="5">
    <source>
        <dbReference type="EMBL" id="MFL0247578.1"/>
    </source>
</evidence>
<feature type="domain" description="HTH gntR-type" evidence="4">
    <location>
        <begin position="18"/>
        <end position="86"/>
    </location>
</feature>
<dbReference type="CDD" id="cd07377">
    <property type="entry name" value="WHTH_GntR"/>
    <property type="match status" value="1"/>
</dbReference>
<dbReference type="PRINTS" id="PR00035">
    <property type="entry name" value="HTHGNTR"/>
</dbReference>
<dbReference type="Gene3D" id="1.10.10.10">
    <property type="entry name" value="Winged helix-like DNA-binding domain superfamily/Winged helix DNA-binding domain"/>
    <property type="match status" value="1"/>
</dbReference>
<evidence type="ECO:0000256" key="2">
    <source>
        <dbReference type="ARBA" id="ARBA00023125"/>
    </source>
</evidence>
<dbReference type="InterPro" id="IPR036390">
    <property type="entry name" value="WH_DNA-bd_sf"/>
</dbReference>
<keyword evidence="6" id="KW-1185">Reference proteome</keyword>
<evidence type="ECO:0000313" key="6">
    <source>
        <dbReference type="Proteomes" id="UP001623591"/>
    </source>
</evidence>
<gene>
    <name evidence="5" type="ORF">ACJDUG_11410</name>
</gene>
<dbReference type="Pfam" id="PF00392">
    <property type="entry name" value="GntR"/>
    <property type="match status" value="1"/>
</dbReference>
<accession>A0ABW8T544</accession>
<dbReference type="SUPFAM" id="SSF46785">
    <property type="entry name" value="Winged helix' DNA-binding domain"/>
    <property type="match status" value="1"/>
</dbReference>
<dbReference type="InterPro" id="IPR000524">
    <property type="entry name" value="Tscrpt_reg_HTH_GntR"/>
</dbReference>
<proteinExistence type="predicted"/>
<dbReference type="EMBL" id="JBJHZZ010000007">
    <property type="protein sequence ID" value="MFL0247578.1"/>
    <property type="molecule type" value="Genomic_DNA"/>
</dbReference>
<evidence type="ECO:0000259" key="4">
    <source>
        <dbReference type="PROSITE" id="PS50949"/>
    </source>
</evidence>
<protein>
    <submittedName>
        <fullName evidence="5">GntR family transcriptional regulator</fullName>
    </submittedName>
</protein>
<dbReference type="PANTHER" id="PTHR38445:SF7">
    <property type="entry name" value="GNTR-FAMILY TRANSCRIPTIONAL REGULATOR"/>
    <property type="match status" value="1"/>
</dbReference>
<keyword evidence="2" id="KW-0238">DNA-binding</keyword>
<dbReference type="SMART" id="SM00345">
    <property type="entry name" value="HTH_GNTR"/>
    <property type="match status" value="1"/>
</dbReference>